<sequence>MEDERGEGVKEGKSSHHRSTETGPAVTVAEIPAGERVAWDSRMTEAIISYSYQPVFRNALPS</sequence>
<dbReference type="Proteomes" id="UP000324222">
    <property type="component" value="Unassembled WGS sequence"/>
</dbReference>
<evidence type="ECO:0000313" key="2">
    <source>
        <dbReference type="EMBL" id="MPC71224.1"/>
    </source>
</evidence>
<organism evidence="2 3">
    <name type="scientific">Portunus trituberculatus</name>
    <name type="common">Swimming crab</name>
    <name type="synonym">Neptunus trituberculatus</name>
    <dbReference type="NCBI Taxonomy" id="210409"/>
    <lineage>
        <taxon>Eukaryota</taxon>
        <taxon>Metazoa</taxon>
        <taxon>Ecdysozoa</taxon>
        <taxon>Arthropoda</taxon>
        <taxon>Crustacea</taxon>
        <taxon>Multicrustacea</taxon>
        <taxon>Malacostraca</taxon>
        <taxon>Eumalacostraca</taxon>
        <taxon>Eucarida</taxon>
        <taxon>Decapoda</taxon>
        <taxon>Pleocyemata</taxon>
        <taxon>Brachyura</taxon>
        <taxon>Eubrachyura</taxon>
        <taxon>Portunoidea</taxon>
        <taxon>Portunidae</taxon>
        <taxon>Portuninae</taxon>
        <taxon>Portunus</taxon>
    </lineage>
</organism>
<accession>A0A5B7HRW7</accession>
<evidence type="ECO:0000256" key="1">
    <source>
        <dbReference type="SAM" id="MobiDB-lite"/>
    </source>
</evidence>
<comment type="caution">
    <text evidence="2">The sequence shown here is derived from an EMBL/GenBank/DDBJ whole genome shotgun (WGS) entry which is preliminary data.</text>
</comment>
<feature type="compositionally biased region" description="Basic and acidic residues" evidence="1">
    <location>
        <begin position="1"/>
        <end position="20"/>
    </location>
</feature>
<reference evidence="2 3" key="1">
    <citation type="submission" date="2019-05" db="EMBL/GenBank/DDBJ databases">
        <title>Another draft genome of Portunus trituberculatus and its Hox gene families provides insights of decapod evolution.</title>
        <authorList>
            <person name="Jeong J.-H."/>
            <person name="Song I."/>
            <person name="Kim S."/>
            <person name="Choi T."/>
            <person name="Kim D."/>
            <person name="Ryu S."/>
            <person name="Kim W."/>
        </authorList>
    </citation>
    <scope>NUCLEOTIDE SEQUENCE [LARGE SCALE GENOMIC DNA]</scope>
    <source>
        <tissue evidence="2">Muscle</tissue>
    </source>
</reference>
<proteinExistence type="predicted"/>
<dbReference type="AlphaFoldDB" id="A0A5B7HRW7"/>
<dbReference type="EMBL" id="VSRR010032528">
    <property type="protein sequence ID" value="MPC71224.1"/>
    <property type="molecule type" value="Genomic_DNA"/>
</dbReference>
<protein>
    <submittedName>
        <fullName evidence="2">Uncharacterized protein</fullName>
    </submittedName>
</protein>
<evidence type="ECO:0000313" key="3">
    <source>
        <dbReference type="Proteomes" id="UP000324222"/>
    </source>
</evidence>
<gene>
    <name evidence="2" type="ORF">E2C01_065496</name>
</gene>
<keyword evidence="3" id="KW-1185">Reference proteome</keyword>
<name>A0A5B7HRW7_PORTR</name>
<feature type="region of interest" description="Disordered" evidence="1">
    <location>
        <begin position="1"/>
        <end position="28"/>
    </location>
</feature>